<keyword evidence="2" id="KW-1185">Reference proteome</keyword>
<dbReference type="PANTHER" id="PTHR43393">
    <property type="entry name" value="CYTOKININ RIBOSIDE 5'-MONOPHOSPHATE PHOSPHORIBOHYDROLASE"/>
    <property type="match status" value="1"/>
</dbReference>
<sequence>MDAEREKLSHVTYLEVVMPQSSVLVNSLRDSLYDADELYDRYDSTDFRSYKQTFDFRVYQDFVSSGKIERASGRQAIVQSLHDGSIMQATKTFTVGQKIVAFMGGHKLSRASELYREVVLMAKHLTERKYLVVTGGGPGAMEAAHLGALLADLKEGQVDKAIERLAVEPSLPQKLEHLVDDKGKVNEDLLQQVHRWLRPALGIAREYERRSHSLGIPTWHYGQEPSTPFASHIAKYFQNSIREDGMLALANYGIIYVEGRAGTLQEIFQDAAQNYYKTFGFASPMVFYKKKQWLEDLPIKPLLDKLFDGEGNAPQRELLTYADTPGEVYEAVERFSPPQTKQGQA</sequence>
<dbReference type="Gene3D" id="3.40.50.450">
    <property type="match status" value="1"/>
</dbReference>
<evidence type="ECO:0000313" key="1">
    <source>
        <dbReference type="EMBL" id="CUS34510.1"/>
    </source>
</evidence>
<accession>A0A0S4LCC8</accession>
<organism evidence="1 2">
    <name type="scientific">Candidatus Nitrospira nitrificans</name>
    <dbReference type="NCBI Taxonomy" id="1742973"/>
    <lineage>
        <taxon>Bacteria</taxon>
        <taxon>Pseudomonadati</taxon>
        <taxon>Nitrospirota</taxon>
        <taxon>Nitrospiria</taxon>
        <taxon>Nitrospirales</taxon>
        <taxon>Nitrospiraceae</taxon>
        <taxon>Nitrospira</taxon>
    </lineage>
</organism>
<evidence type="ECO:0000313" key="2">
    <source>
        <dbReference type="Proteomes" id="UP000198736"/>
    </source>
</evidence>
<dbReference type="GO" id="GO:0005829">
    <property type="term" value="C:cytosol"/>
    <property type="evidence" value="ECO:0007669"/>
    <property type="project" value="TreeGrafter"/>
</dbReference>
<proteinExistence type="predicted"/>
<name>A0A0S4LCC8_9BACT</name>
<dbReference type="SUPFAM" id="SSF102405">
    <property type="entry name" value="MCP/YpsA-like"/>
    <property type="match status" value="1"/>
</dbReference>
<dbReference type="Proteomes" id="UP000198736">
    <property type="component" value="Unassembled WGS sequence"/>
</dbReference>
<evidence type="ECO:0008006" key="3">
    <source>
        <dbReference type="Google" id="ProtNLM"/>
    </source>
</evidence>
<dbReference type="InterPro" id="IPR052341">
    <property type="entry name" value="LOG_family_nucleotidases"/>
</dbReference>
<dbReference type="AlphaFoldDB" id="A0A0S4LCC8"/>
<reference evidence="2" key="1">
    <citation type="submission" date="2015-10" db="EMBL/GenBank/DDBJ databases">
        <authorList>
            <person name="Luecker S."/>
            <person name="Luecker S."/>
        </authorList>
    </citation>
    <scope>NUCLEOTIDE SEQUENCE [LARGE SCALE GENOMIC DNA]</scope>
</reference>
<dbReference type="STRING" id="1742973.COMA2_170045"/>
<protein>
    <recommendedName>
        <fullName evidence="3">Rossmann fold nucleotide-binding protein</fullName>
    </recommendedName>
</protein>
<gene>
    <name evidence="1" type="ORF">COMA2_170045</name>
</gene>
<dbReference type="EMBL" id="CZPZ01000009">
    <property type="protein sequence ID" value="CUS34510.1"/>
    <property type="molecule type" value="Genomic_DNA"/>
</dbReference>
<dbReference type="PANTHER" id="PTHR43393:SF3">
    <property type="entry name" value="LYSINE DECARBOXYLASE-LIKE PROTEIN"/>
    <property type="match status" value="1"/>
</dbReference>